<name>W4M267_9BACT</name>
<dbReference type="HOGENOM" id="CLU_2567477_0_0_7"/>
<comment type="caution">
    <text evidence="1">The sequence shown here is derived from an EMBL/GenBank/DDBJ whole genome shotgun (WGS) entry which is preliminary data.</text>
</comment>
<gene>
    <name evidence="1" type="ORF">ETSY2_28865</name>
</gene>
<evidence type="ECO:0000313" key="2">
    <source>
        <dbReference type="Proteomes" id="UP000019140"/>
    </source>
</evidence>
<proteinExistence type="predicted"/>
<organism evidence="1 2">
    <name type="scientific">Candidatus Entotheonella gemina</name>
    <dbReference type="NCBI Taxonomy" id="1429439"/>
    <lineage>
        <taxon>Bacteria</taxon>
        <taxon>Pseudomonadati</taxon>
        <taxon>Nitrospinota/Tectimicrobiota group</taxon>
        <taxon>Candidatus Tectimicrobiota</taxon>
        <taxon>Candidatus Entotheonellia</taxon>
        <taxon>Candidatus Entotheonellales</taxon>
        <taxon>Candidatus Entotheonellaceae</taxon>
        <taxon>Candidatus Entotheonella</taxon>
    </lineage>
</organism>
<sequence length="81" mass="9383">MPDPVLAERVCAYIICEAGQTLSFDEMIEFLKSKRMSVRKLPERLEIRREFPMTPSGKIQNFMLRQEIAQLVERKTAAQPA</sequence>
<dbReference type="Proteomes" id="UP000019140">
    <property type="component" value="Unassembled WGS sequence"/>
</dbReference>
<evidence type="ECO:0008006" key="3">
    <source>
        <dbReference type="Google" id="ProtNLM"/>
    </source>
</evidence>
<evidence type="ECO:0000313" key="1">
    <source>
        <dbReference type="EMBL" id="ETX04429.1"/>
    </source>
</evidence>
<dbReference type="AlphaFoldDB" id="W4M267"/>
<dbReference type="Gene3D" id="3.30.300.30">
    <property type="match status" value="1"/>
</dbReference>
<reference evidence="1 2" key="1">
    <citation type="journal article" date="2014" name="Nature">
        <title>An environmental bacterial taxon with a large and distinct metabolic repertoire.</title>
        <authorList>
            <person name="Wilson M.C."/>
            <person name="Mori T."/>
            <person name="Ruckert C."/>
            <person name="Uria A.R."/>
            <person name="Helf M.J."/>
            <person name="Takada K."/>
            <person name="Gernert C."/>
            <person name="Steffens U.A."/>
            <person name="Heycke N."/>
            <person name="Schmitt S."/>
            <person name="Rinke C."/>
            <person name="Helfrich E.J."/>
            <person name="Brachmann A.O."/>
            <person name="Gurgui C."/>
            <person name="Wakimoto T."/>
            <person name="Kracht M."/>
            <person name="Crusemann M."/>
            <person name="Hentschel U."/>
            <person name="Abe I."/>
            <person name="Matsunaga S."/>
            <person name="Kalinowski J."/>
            <person name="Takeyama H."/>
            <person name="Piel J."/>
        </authorList>
    </citation>
    <scope>NUCLEOTIDE SEQUENCE [LARGE SCALE GENOMIC DNA]</scope>
    <source>
        <strain evidence="2">TSY2</strain>
    </source>
</reference>
<accession>W4M267</accession>
<dbReference type="EMBL" id="AZHX01001226">
    <property type="protein sequence ID" value="ETX04429.1"/>
    <property type="molecule type" value="Genomic_DNA"/>
</dbReference>
<dbReference type="SUPFAM" id="SSF56801">
    <property type="entry name" value="Acetyl-CoA synthetase-like"/>
    <property type="match status" value="1"/>
</dbReference>
<dbReference type="InterPro" id="IPR045851">
    <property type="entry name" value="AMP-bd_C_sf"/>
</dbReference>
<keyword evidence="2" id="KW-1185">Reference proteome</keyword>
<dbReference type="PATRIC" id="fig|1429439.4.peg.4900"/>
<protein>
    <recommendedName>
        <fullName evidence="3">AMP-binding enzyme C-terminal domain-containing protein</fullName>
    </recommendedName>
</protein>